<proteinExistence type="predicted"/>
<keyword evidence="2" id="KW-1185">Reference proteome</keyword>
<organism evidence="1 2">
    <name type="scientific">Flavobacterium phage vB_FspP_elemoA_7-9A</name>
    <dbReference type="NCBI Taxonomy" id="2743781"/>
    <lineage>
        <taxon>Viruses</taxon>
        <taxon>Duplodnaviria</taxon>
        <taxon>Heunggongvirae</taxon>
        <taxon>Uroviricota</taxon>
        <taxon>Caudoviricetes</taxon>
        <taxon>Elemovirus</taxon>
        <taxon>Elemovirus elemoA</taxon>
    </lineage>
</organism>
<dbReference type="EMBL" id="MT497017">
    <property type="protein sequence ID" value="QLF85262.1"/>
    <property type="molecule type" value="Genomic_DNA"/>
</dbReference>
<sequence>MFISIANAIGVNRASGVKYDSDYQAVLNYATTQGYTLPSASQQIIQNQLVIDLKAGGIWNKLDTFANFATDGSSDFALIDWKRLSLYTAVNSPTFTINEGFTGDGTSSYIDTNFNAFNDGAQYTQDDASRFIYMFNASGTAALDGKAAAGINNMARTSTSFQRINTTSGLTGGSFSFDAVRGMKSIHRTSSTTVELFNDTTQASRTATSATLNNNNQLILRSGASYGGHTISMCANGTSLVAENTAFVNAFNTYLYDINNLDSDYVAVLDRAITLGYTLPTFSQIIKQNQLVIDLKAGGVWNKLDVLYIFANDGGGDFGTLNWKSPLANQATLINTPTFTTNEGFMGNGTSSYIDTNFNPATQGVNYTLDNASRYAYVFTGSAGQRFEGNLLDNNMRLGTFTLIKINSGAVNALDSAFTYTTTKGMKSIHRTSSTDVTLYNDSIGEARTLISTDVTSENQWIFRNGGIYVDTKISMYAMGSSLITENTDFVNAFDTYLNSL</sequence>
<dbReference type="Proteomes" id="UP000510645">
    <property type="component" value="Segment"/>
</dbReference>
<protein>
    <submittedName>
        <fullName evidence="1">Putative YapH protein</fullName>
    </submittedName>
</protein>
<evidence type="ECO:0000313" key="1">
    <source>
        <dbReference type="EMBL" id="QLF85262.1"/>
    </source>
</evidence>
<name>A0A7D5JGN9_9CAUD</name>
<evidence type="ECO:0000313" key="2">
    <source>
        <dbReference type="Proteomes" id="UP000510645"/>
    </source>
</evidence>
<reference evidence="1 2" key="1">
    <citation type="submission" date="2020-05" db="EMBL/GenBank/DDBJ databases">
        <title>Genomics and ecology of novel Flavobacterium phages from the Baltic Sea.</title>
        <authorList>
            <person name="Hoetzinger M."/>
            <person name="Nilsson E."/>
            <person name="Holmfeldt K."/>
        </authorList>
    </citation>
    <scope>NUCLEOTIDE SEQUENCE [LARGE SCALE GENOMIC DNA]</scope>
</reference>
<accession>A0A7D5JGN9</accession>
<gene>
    <name evidence="1" type="ORF">elemo79Aphanotate_68</name>
</gene>